<sequence length="51" mass="5955">MGAYIDSPKTVAFHAYMKRHAVLQCRHRFPTDCMEQRITCWPLKNPSFPSS</sequence>
<organism evidence="1 2">
    <name type="scientific">Akkermansia glycaniphila</name>
    <dbReference type="NCBI Taxonomy" id="1679444"/>
    <lineage>
        <taxon>Bacteria</taxon>
        <taxon>Pseudomonadati</taxon>
        <taxon>Verrucomicrobiota</taxon>
        <taxon>Verrucomicrobiia</taxon>
        <taxon>Verrucomicrobiales</taxon>
        <taxon>Akkermansiaceae</taxon>
        <taxon>Akkermansia</taxon>
    </lineage>
</organism>
<gene>
    <name evidence="1" type="ORF">PYTT_1496</name>
</gene>
<name>A0A1H6LKZ4_9BACT</name>
<evidence type="ECO:0000313" key="2">
    <source>
        <dbReference type="Proteomes" id="UP000176204"/>
    </source>
</evidence>
<reference evidence="2" key="1">
    <citation type="submission" date="2016-09" db="EMBL/GenBank/DDBJ databases">
        <authorList>
            <person name="Koehorst J."/>
        </authorList>
    </citation>
    <scope>NUCLEOTIDE SEQUENCE [LARGE SCALE GENOMIC DNA]</scope>
</reference>
<dbReference type="KEGG" id="agl:PYTT_1496"/>
<accession>A0A1H6LKZ4</accession>
<dbReference type="EMBL" id="LT629973">
    <property type="protein sequence ID" value="SEH89193.1"/>
    <property type="molecule type" value="Genomic_DNA"/>
</dbReference>
<protein>
    <submittedName>
        <fullName evidence="1">Uncharacterized protein</fullName>
    </submittedName>
</protein>
<keyword evidence="2" id="KW-1185">Reference proteome</keyword>
<proteinExistence type="predicted"/>
<dbReference type="AlphaFoldDB" id="A0A1H6LKZ4"/>
<evidence type="ECO:0000313" key="1">
    <source>
        <dbReference type="EMBL" id="SEH89193.1"/>
    </source>
</evidence>
<dbReference type="STRING" id="1679444.PYTT_1496"/>
<dbReference type="Proteomes" id="UP000176204">
    <property type="component" value="Chromosome I"/>
</dbReference>